<keyword evidence="1" id="KW-0732">Signal</keyword>
<gene>
    <name evidence="2" type="ORF">K490DRAFT_58657</name>
</gene>
<dbReference type="Proteomes" id="UP000799776">
    <property type="component" value="Unassembled WGS sequence"/>
</dbReference>
<reference evidence="2" key="1">
    <citation type="journal article" date="2020" name="Stud. Mycol.">
        <title>101 Dothideomycetes genomes: a test case for predicting lifestyles and emergence of pathogens.</title>
        <authorList>
            <person name="Haridas S."/>
            <person name="Albert R."/>
            <person name="Binder M."/>
            <person name="Bloem J."/>
            <person name="Labutti K."/>
            <person name="Salamov A."/>
            <person name="Andreopoulos B."/>
            <person name="Baker S."/>
            <person name="Barry K."/>
            <person name="Bills G."/>
            <person name="Bluhm B."/>
            <person name="Cannon C."/>
            <person name="Castanera R."/>
            <person name="Culley D."/>
            <person name="Daum C."/>
            <person name="Ezra D."/>
            <person name="Gonzalez J."/>
            <person name="Henrissat B."/>
            <person name="Kuo A."/>
            <person name="Liang C."/>
            <person name="Lipzen A."/>
            <person name="Lutzoni F."/>
            <person name="Magnuson J."/>
            <person name="Mondo S."/>
            <person name="Nolan M."/>
            <person name="Ohm R."/>
            <person name="Pangilinan J."/>
            <person name="Park H.-J."/>
            <person name="Ramirez L."/>
            <person name="Alfaro M."/>
            <person name="Sun H."/>
            <person name="Tritt A."/>
            <person name="Yoshinaga Y."/>
            <person name="Zwiers L.-H."/>
            <person name="Turgeon B."/>
            <person name="Goodwin S."/>
            <person name="Spatafora J."/>
            <person name="Crous P."/>
            <person name="Grigoriev I."/>
        </authorList>
    </citation>
    <scope>NUCLEOTIDE SEQUENCE</scope>
    <source>
        <strain evidence="2">CBS 121410</strain>
    </source>
</reference>
<evidence type="ECO:0000256" key="1">
    <source>
        <dbReference type="SAM" id="SignalP"/>
    </source>
</evidence>
<comment type="caution">
    <text evidence="2">The sequence shown here is derived from an EMBL/GenBank/DDBJ whole genome shotgun (WGS) entry which is preliminary data.</text>
</comment>
<keyword evidence="3" id="KW-1185">Reference proteome</keyword>
<organism evidence="2 3">
    <name type="scientific">Saccharata proteae CBS 121410</name>
    <dbReference type="NCBI Taxonomy" id="1314787"/>
    <lineage>
        <taxon>Eukaryota</taxon>
        <taxon>Fungi</taxon>
        <taxon>Dikarya</taxon>
        <taxon>Ascomycota</taxon>
        <taxon>Pezizomycotina</taxon>
        <taxon>Dothideomycetes</taxon>
        <taxon>Dothideomycetes incertae sedis</taxon>
        <taxon>Botryosphaeriales</taxon>
        <taxon>Saccharataceae</taxon>
        <taxon>Saccharata</taxon>
    </lineage>
</organism>
<feature type="signal peptide" evidence="1">
    <location>
        <begin position="1"/>
        <end position="19"/>
    </location>
</feature>
<accession>A0A9P4HSA2</accession>
<proteinExistence type="predicted"/>
<dbReference type="AlphaFoldDB" id="A0A9P4HSA2"/>
<dbReference type="EMBL" id="ML978730">
    <property type="protein sequence ID" value="KAF2085511.1"/>
    <property type="molecule type" value="Genomic_DNA"/>
</dbReference>
<feature type="chain" id="PRO_5040168353" evidence="1">
    <location>
        <begin position="20"/>
        <end position="169"/>
    </location>
</feature>
<name>A0A9P4HSA2_9PEZI</name>
<dbReference type="OrthoDB" id="5430620at2759"/>
<protein>
    <submittedName>
        <fullName evidence="2">Uncharacterized protein</fullName>
    </submittedName>
</protein>
<sequence>MKFTLAAVSAFVAAAAANALPAAFTLVTDGGAQIETNGEYLYKAGAVAPSTGANLTLAIFRNDGNGMVTYTAADSSPTAFQYLYIVEKEVYPVGLTIPHSSATSGGVTTGVNETSFGVYTQEGVDYFAAKGRQGFAISPDDPSQRVYWIGLDHSRYEQTRLAIKECKGC</sequence>
<evidence type="ECO:0000313" key="2">
    <source>
        <dbReference type="EMBL" id="KAF2085511.1"/>
    </source>
</evidence>
<evidence type="ECO:0000313" key="3">
    <source>
        <dbReference type="Proteomes" id="UP000799776"/>
    </source>
</evidence>